<comment type="caution">
    <text evidence="1">The sequence shown here is derived from an EMBL/GenBank/DDBJ whole genome shotgun (WGS) entry which is preliminary data.</text>
</comment>
<reference evidence="1 2" key="1">
    <citation type="journal article" date="2016" name="Nat. Commun.">
        <title>Thousands of microbial genomes shed light on interconnected biogeochemical processes in an aquifer system.</title>
        <authorList>
            <person name="Anantharaman K."/>
            <person name="Brown C.T."/>
            <person name="Hug L.A."/>
            <person name="Sharon I."/>
            <person name="Castelle C.J."/>
            <person name="Probst A.J."/>
            <person name="Thomas B.C."/>
            <person name="Singh A."/>
            <person name="Wilkins M.J."/>
            <person name="Karaoz U."/>
            <person name="Brodie E.L."/>
            <person name="Williams K.H."/>
            <person name="Hubbard S.S."/>
            <person name="Banfield J.F."/>
        </authorList>
    </citation>
    <scope>NUCLEOTIDE SEQUENCE [LARGE SCALE GENOMIC DNA]</scope>
</reference>
<proteinExistence type="predicted"/>
<evidence type="ECO:0000313" key="1">
    <source>
        <dbReference type="EMBL" id="OGM88829.1"/>
    </source>
</evidence>
<protein>
    <recommendedName>
        <fullName evidence="3">Twin-arginine translocation signal domain-containing protein</fullName>
    </recommendedName>
</protein>
<dbReference type="InterPro" id="IPR006311">
    <property type="entry name" value="TAT_signal"/>
</dbReference>
<organism evidence="1 2">
    <name type="scientific">Candidatus Woesebacteria bacterium RIFOXYD1_FULL_41_28</name>
    <dbReference type="NCBI Taxonomy" id="1802550"/>
    <lineage>
        <taxon>Bacteria</taxon>
        <taxon>Candidatus Woeseibacteriota</taxon>
    </lineage>
</organism>
<accession>A0A1F8DLE9</accession>
<dbReference type="InterPro" id="IPR019546">
    <property type="entry name" value="TAT_signal_bac_arc"/>
</dbReference>
<evidence type="ECO:0008006" key="3">
    <source>
        <dbReference type="Google" id="ProtNLM"/>
    </source>
</evidence>
<dbReference type="PROSITE" id="PS51318">
    <property type="entry name" value="TAT"/>
    <property type="match status" value="1"/>
</dbReference>
<evidence type="ECO:0000313" key="2">
    <source>
        <dbReference type="Proteomes" id="UP000176775"/>
    </source>
</evidence>
<dbReference type="NCBIfam" id="TIGR01409">
    <property type="entry name" value="TAT_signal_seq"/>
    <property type="match status" value="1"/>
</dbReference>
<dbReference type="AlphaFoldDB" id="A0A1F8DLE9"/>
<sequence length="223" mass="24907">MSEGTDLDKKISRRDFLKMLGMSVSAVAVSQVLSACERFTPEEMKITYKEIKNGDSLPLYIRGQEKPANINIQYAFPDVDPLQIRQKDGKGVALPFKNGEERVRFLGEIGDPTLYKVTGKNPELSDEITVGVYPKVTGNLISLDGRHNLEFHDNLYAMPVIVANQSYFEDQAPSEINKGEGYKRSDWKDVGHFGNGLIVGTLGEDDRFRISGYVCDARALVLK</sequence>
<gene>
    <name evidence="1" type="ORF">A2594_00790</name>
</gene>
<dbReference type="Proteomes" id="UP000176775">
    <property type="component" value="Unassembled WGS sequence"/>
</dbReference>
<name>A0A1F8DLE9_9BACT</name>
<dbReference type="EMBL" id="MGIK01000003">
    <property type="protein sequence ID" value="OGM88829.1"/>
    <property type="molecule type" value="Genomic_DNA"/>
</dbReference>